<feature type="transmembrane region" description="Helical" evidence="1">
    <location>
        <begin position="30"/>
        <end position="52"/>
    </location>
</feature>
<comment type="caution">
    <text evidence="2">The sequence shown here is derived from an EMBL/GenBank/DDBJ whole genome shotgun (WGS) entry which is preliminary data.</text>
</comment>
<keyword evidence="1" id="KW-1133">Transmembrane helix</keyword>
<feature type="transmembrane region" description="Helical" evidence="1">
    <location>
        <begin position="64"/>
        <end position="87"/>
    </location>
</feature>
<keyword evidence="1" id="KW-0472">Membrane</keyword>
<organism evidence="2 3">
    <name type="scientific">Enterococcus ureilyticus</name>
    <dbReference type="NCBI Taxonomy" id="1131292"/>
    <lineage>
        <taxon>Bacteria</taxon>
        <taxon>Bacillati</taxon>
        <taxon>Bacillota</taxon>
        <taxon>Bacilli</taxon>
        <taxon>Lactobacillales</taxon>
        <taxon>Enterococcaceae</taxon>
        <taxon>Enterococcus</taxon>
    </lineage>
</organism>
<sequence>MIYLYRQIILGVIVQYELYKQLCKKIVKKTIFLSTTLVVFMAVGLVFIFIVKGFKMPHVTVEDIVIILILGFSLPIIILGIVIGLPLL</sequence>
<protein>
    <submittedName>
        <fullName evidence="2">Uncharacterized protein</fullName>
    </submittedName>
</protein>
<dbReference type="STRING" id="1131292.BCR24_14765"/>
<name>A0A1E5HD71_9ENTE</name>
<evidence type="ECO:0000256" key="1">
    <source>
        <dbReference type="SAM" id="Phobius"/>
    </source>
</evidence>
<evidence type="ECO:0000313" key="3">
    <source>
        <dbReference type="Proteomes" id="UP000094469"/>
    </source>
</evidence>
<accession>A0A1E5HD71</accession>
<keyword evidence="3" id="KW-1185">Reference proteome</keyword>
<evidence type="ECO:0000313" key="2">
    <source>
        <dbReference type="EMBL" id="OEG22881.1"/>
    </source>
</evidence>
<dbReference type="EMBL" id="MIKC01000011">
    <property type="protein sequence ID" value="OEG22881.1"/>
    <property type="molecule type" value="Genomic_DNA"/>
</dbReference>
<reference evidence="3" key="1">
    <citation type="submission" date="2016-09" db="EMBL/GenBank/DDBJ databases">
        <authorList>
            <person name="Gulvik C.A."/>
        </authorList>
    </citation>
    <scope>NUCLEOTIDE SEQUENCE [LARGE SCALE GENOMIC DNA]</scope>
    <source>
        <strain evidence="3">LMG 26676</strain>
    </source>
</reference>
<keyword evidence="1" id="KW-0812">Transmembrane</keyword>
<proteinExistence type="predicted"/>
<dbReference type="Proteomes" id="UP000094469">
    <property type="component" value="Unassembled WGS sequence"/>
</dbReference>
<dbReference type="AlphaFoldDB" id="A0A1E5HD71"/>
<gene>
    <name evidence="2" type="ORF">BCR24_14765</name>
</gene>